<sequence length="668" mass="67719">MFGAMVSPQGPRVWLRLTLFWLSIPLIFVQAGFHQLRTKHAAIKRDALADSGLASASWIWASGTTTGNVAFLKTFTSSAGKIASSAAISLTAVNVATLWINGQPIGASNEWTSAEVFSAALNASVNTFSVLAGEHGQRCDGSTETVVSDSSWQAATNIPSDFPTPADTSQFASAAVAAFFGSGAWGTSVVVASPDTNAPTLVGGTWIWSTSDGEYAAPAGTVGFRRNVVTPSGKSAQSATILLTADNTFVLYVNGQYVGAPPNEANAVVESTAWGRAQQFNVGLSAASNVFTVIVTNYLNPTSGATSPAGLVASIRILYADGSSDIVGTDPNWLNGPYTGTAAFLAASDSSLAASFNVAAVGAWPWGQLSGISNVLAAANVPSAPFTSNIASSPNQGDTSPAGSTAGSSAGSSPQSQSAPAGASVAGVLGGGPSASAGGSSASAASTAHSQSSTGQPTTSRSTADVLGSKSSATATAPSSSSSTTSASSTHDTPVAAIVGAIASTLTLISLGLAIFYWRRRRYPRLVQRNSDASSIAPFFTDTPSPASSVIAPASRLSSGSIRRPEMAELHSQGLESMTPGPSVAAEAQASNPQDITLTKLERENMMRGNASSSTGGASDDILVSNGATPQSINTRSSSQEHGPLAIRPFSEAESAYDTLPPPSYYTE</sequence>
<feature type="compositionally biased region" description="Polar residues" evidence="1">
    <location>
        <begin position="389"/>
        <end position="398"/>
    </location>
</feature>
<organism evidence="4 5">
    <name type="scientific">Mycena sanguinolenta</name>
    <dbReference type="NCBI Taxonomy" id="230812"/>
    <lineage>
        <taxon>Eukaryota</taxon>
        <taxon>Fungi</taxon>
        <taxon>Dikarya</taxon>
        <taxon>Basidiomycota</taxon>
        <taxon>Agaricomycotina</taxon>
        <taxon>Agaricomycetes</taxon>
        <taxon>Agaricomycetidae</taxon>
        <taxon>Agaricales</taxon>
        <taxon>Marasmiineae</taxon>
        <taxon>Mycenaceae</taxon>
        <taxon>Mycena</taxon>
    </lineage>
</organism>
<feature type="transmembrane region" description="Helical" evidence="2">
    <location>
        <begin position="495"/>
        <end position="518"/>
    </location>
</feature>
<keyword evidence="2" id="KW-0472">Membrane</keyword>
<feature type="compositionally biased region" description="Low complexity" evidence="1">
    <location>
        <begin position="434"/>
        <end position="456"/>
    </location>
</feature>
<evidence type="ECO:0000256" key="1">
    <source>
        <dbReference type="SAM" id="MobiDB-lite"/>
    </source>
</evidence>
<dbReference type="Proteomes" id="UP000623467">
    <property type="component" value="Unassembled WGS sequence"/>
</dbReference>
<evidence type="ECO:0000256" key="3">
    <source>
        <dbReference type="SAM" id="SignalP"/>
    </source>
</evidence>
<keyword evidence="2" id="KW-0812">Transmembrane</keyword>
<dbReference type="AlphaFoldDB" id="A0A8H6Y3K6"/>
<comment type="caution">
    <text evidence="4">The sequence shown here is derived from an EMBL/GenBank/DDBJ whole genome shotgun (WGS) entry which is preliminary data.</text>
</comment>
<keyword evidence="2" id="KW-1133">Transmembrane helix</keyword>
<protein>
    <submittedName>
        <fullName evidence="4">Uncharacterized protein</fullName>
    </submittedName>
</protein>
<keyword evidence="3" id="KW-0732">Signal</keyword>
<dbReference type="OrthoDB" id="10036721at2759"/>
<proteinExistence type="predicted"/>
<feature type="region of interest" description="Disordered" evidence="1">
    <location>
        <begin position="389"/>
        <end position="491"/>
    </location>
</feature>
<evidence type="ECO:0000256" key="2">
    <source>
        <dbReference type="SAM" id="Phobius"/>
    </source>
</evidence>
<dbReference type="Gene3D" id="2.60.120.260">
    <property type="entry name" value="Galactose-binding domain-like"/>
    <property type="match status" value="2"/>
</dbReference>
<feature type="signal peptide" evidence="3">
    <location>
        <begin position="1"/>
        <end position="31"/>
    </location>
</feature>
<evidence type="ECO:0000313" key="4">
    <source>
        <dbReference type="EMBL" id="KAF7351336.1"/>
    </source>
</evidence>
<accession>A0A8H6Y3K6</accession>
<reference evidence="4" key="1">
    <citation type="submission" date="2020-05" db="EMBL/GenBank/DDBJ databases">
        <title>Mycena genomes resolve the evolution of fungal bioluminescence.</title>
        <authorList>
            <person name="Tsai I.J."/>
        </authorList>
    </citation>
    <scope>NUCLEOTIDE SEQUENCE</scope>
    <source>
        <strain evidence="4">160909Yilan</strain>
    </source>
</reference>
<dbReference type="EMBL" id="JACAZH010000013">
    <property type="protein sequence ID" value="KAF7351336.1"/>
    <property type="molecule type" value="Genomic_DNA"/>
</dbReference>
<keyword evidence="5" id="KW-1185">Reference proteome</keyword>
<feature type="chain" id="PRO_5034588336" evidence="3">
    <location>
        <begin position="32"/>
        <end position="668"/>
    </location>
</feature>
<evidence type="ECO:0000313" key="5">
    <source>
        <dbReference type="Proteomes" id="UP000623467"/>
    </source>
</evidence>
<name>A0A8H6Y3K6_9AGAR</name>
<feature type="region of interest" description="Disordered" evidence="1">
    <location>
        <begin position="608"/>
        <end position="668"/>
    </location>
</feature>
<gene>
    <name evidence="4" type="ORF">MSAN_01565100</name>
</gene>
<feature type="compositionally biased region" description="Low complexity" evidence="1">
    <location>
        <begin position="469"/>
        <end position="490"/>
    </location>
</feature>
<feature type="compositionally biased region" description="Polar residues" evidence="1">
    <location>
        <begin position="626"/>
        <end position="641"/>
    </location>
</feature>
<feature type="compositionally biased region" description="Low complexity" evidence="1">
    <location>
        <begin position="399"/>
        <end position="427"/>
    </location>
</feature>